<evidence type="ECO:0000313" key="4">
    <source>
        <dbReference type="Proteomes" id="UP000189670"/>
    </source>
</evidence>
<dbReference type="SUPFAM" id="SSF52540">
    <property type="entry name" value="P-loop containing nucleoside triphosphate hydrolases"/>
    <property type="match status" value="1"/>
</dbReference>
<dbReference type="InterPro" id="IPR025420">
    <property type="entry name" value="DUF4143"/>
</dbReference>
<dbReference type="Gene3D" id="3.40.50.300">
    <property type="entry name" value="P-loop containing nucleotide triphosphate hydrolases"/>
    <property type="match status" value="1"/>
</dbReference>
<dbReference type="Pfam" id="PF13173">
    <property type="entry name" value="AAA_14"/>
    <property type="match status" value="1"/>
</dbReference>
<dbReference type="CDD" id="cd00009">
    <property type="entry name" value="AAA"/>
    <property type="match status" value="1"/>
</dbReference>
<gene>
    <name evidence="3" type="ORF">OMM_05010</name>
</gene>
<feature type="domain" description="DUF4143" evidence="2">
    <location>
        <begin position="233"/>
        <end position="371"/>
    </location>
</feature>
<proteinExistence type="predicted"/>
<accession>A0A1V1NYT3</accession>
<evidence type="ECO:0000259" key="2">
    <source>
        <dbReference type="Pfam" id="PF13635"/>
    </source>
</evidence>
<name>A0A1V1NYT3_9BACT</name>
<sequence length="436" mass="51147">MEMLEYLDVILQWQAIIKETQGIARECEHDIMDTIASKPIKIITGFRRSGKSFLMQRIAANCIKEQIYPSENILYLNFEEYKLSSIDRPEKVDALLQLFKNEISKSGRKLLIFDEIQKVHHWDQLIRTIYERERDVDIFITGSNSDLLSSELGSNLAGRFISFFILPFSFKEVLMYKGFNIKTPIDFIKQKQEIVAIFHDYIRFGGLPETFTIKSEKAKYSYLEGILSKVILDDIIGRFNVRQTDIIKQLLSYLLSGTGNLVSNKRIANFIQHEKGDVKQQTIKIYIDYILQTFALFGIHKFDWKQSQIFSGKKKYYAVDTGISNLYGDYLRNYSAKLENIVFLKLMHNDCNIFYGTLQNDKEIDFISQKRHVYAKYQVTKTLHADNYKRELSPFTFSDQYSGENVILTMDESDEELTFKESKIIKRYIIKWLLDI</sequence>
<dbReference type="EMBL" id="ATBP01001261">
    <property type="protein sequence ID" value="ETR67685.1"/>
    <property type="molecule type" value="Genomic_DNA"/>
</dbReference>
<dbReference type="InterPro" id="IPR041682">
    <property type="entry name" value="AAA_14"/>
</dbReference>
<dbReference type="PANTHER" id="PTHR33295:SF18">
    <property type="entry name" value="AAA+ ATPASE DOMAIN-CONTAINING PROTEIN"/>
    <property type="match status" value="1"/>
</dbReference>
<dbReference type="Proteomes" id="UP000189670">
    <property type="component" value="Unassembled WGS sequence"/>
</dbReference>
<dbReference type="AlphaFoldDB" id="A0A1V1NYT3"/>
<dbReference type="Pfam" id="PF13635">
    <property type="entry name" value="DUF4143"/>
    <property type="match status" value="1"/>
</dbReference>
<comment type="caution">
    <text evidence="3">The sequence shown here is derived from an EMBL/GenBank/DDBJ whole genome shotgun (WGS) entry which is preliminary data.</text>
</comment>
<evidence type="ECO:0000259" key="1">
    <source>
        <dbReference type="Pfam" id="PF13173"/>
    </source>
</evidence>
<feature type="domain" description="AAA" evidence="1">
    <location>
        <begin position="38"/>
        <end position="174"/>
    </location>
</feature>
<dbReference type="PANTHER" id="PTHR33295">
    <property type="entry name" value="ATPASE"/>
    <property type="match status" value="1"/>
</dbReference>
<protein>
    <submittedName>
        <fullName evidence="3">ATPase</fullName>
    </submittedName>
</protein>
<evidence type="ECO:0000313" key="3">
    <source>
        <dbReference type="EMBL" id="ETR67685.1"/>
    </source>
</evidence>
<organism evidence="3 4">
    <name type="scientific">Candidatus Magnetoglobus multicellularis str. Araruama</name>
    <dbReference type="NCBI Taxonomy" id="890399"/>
    <lineage>
        <taxon>Bacteria</taxon>
        <taxon>Pseudomonadati</taxon>
        <taxon>Thermodesulfobacteriota</taxon>
        <taxon>Desulfobacteria</taxon>
        <taxon>Desulfobacterales</taxon>
        <taxon>Desulfobacteraceae</taxon>
        <taxon>Candidatus Magnetoglobus</taxon>
    </lineage>
</organism>
<reference evidence="4" key="1">
    <citation type="submission" date="2012-11" db="EMBL/GenBank/DDBJ databases">
        <authorList>
            <person name="Lucero-Rivera Y.E."/>
            <person name="Tovar-Ramirez D."/>
        </authorList>
    </citation>
    <scope>NUCLEOTIDE SEQUENCE [LARGE SCALE GENOMIC DNA]</scope>
    <source>
        <strain evidence="4">Araruama</strain>
    </source>
</reference>
<dbReference type="InterPro" id="IPR027417">
    <property type="entry name" value="P-loop_NTPase"/>
</dbReference>